<dbReference type="KEGG" id="cme:CymeCp120"/>
<geneLocation type="chloroplast" evidence="2"/>
<feature type="transmembrane region" description="Helical" evidence="1">
    <location>
        <begin position="30"/>
        <end position="46"/>
    </location>
</feature>
<accession>Q85FX9</accession>
<keyword evidence="3" id="KW-1185">Reference proteome</keyword>
<keyword evidence="1" id="KW-1133">Transmembrane helix</keyword>
<keyword evidence="2" id="KW-0150">Chloroplast</keyword>
<keyword evidence="2" id="KW-0934">Plastid</keyword>
<evidence type="ECO:0000313" key="3">
    <source>
        <dbReference type="Proteomes" id="UP000007014"/>
    </source>
</evidence>
<protein>
    <submittedName>
        <fullName evidence="2">Uncharacterized protein</fullName>
    </submittedName>
</protein>
<sequence>MITVCAIGLVTLILTAPVKTKKDAYQIEFQVWPILALTFIIICLSGR</sequence>
<dbReference type="Proteomes" id="UP000007014">
    <property type="component" value="Chloroplast"/>
</dbReference>
<dbReference type="AlphaFoldDB" id="Q85FX9"/>
<evidence type="ECO:0000256" key="1">
    <source>
        <dbReference type="SAM" id="Phobius"/>
    </source>
</evidence>
<organism evidence="2 3">
    <name type="scientific">Cyanidioschyzon merolae (strain NIES-3377 / 10D)</name>
    <name type="common">Unicellular red alga</name>
    <dbReference type="NCBI Taxonomy" id="280699"/>
    <lineage>
        <taxon>Eukaryota</taxon>
        <taxon>Rhodophyta</taxon>
        <taxon>Bangiophyceae</taxon>
        <taxon>Cyanidiales</taxon>
        <taxon>Cyanidiaceae</taxon>
        <taxon>Cyanidioschyzon</taxon>
    </lineage>
</organism>
<reference evidence="2" key="1">
    <citation type="journal article" date="2003" name="DNA Res.">
        <title>Complete sequence and analysis of the plastid genome of the unicellular red alga Cyanidioschyzon merolae.</title>
        <authorList>
            <person name="Ohta N."/>
            <person name="Matsuzaki M."/>
            <person name="Misumi O."/>
            <person name="Miyagishima S."/>
            <person name="Nozaki H."/>
            <person name="Tanaka K."/>
            <person name="Shin-i T."/>
            <person name="Kohara Y."/>
            <person name="Kuroiwa T."/>
        </authorList>
    </citation>
    <scope>NUCLEOTIDE SEQUENCE [LARGE SCALE GENOMIC DNA]</scope>
    <source>
        <strain evidence="2">10D</strain>
    </source>
</reference>
<keyword evidence="1" id="KW-0812">Transmembrane</keyword>
<proteinExistence type="predicted"/>
<name>Q85FX9_CYAM1</name>
<dbReference type="GeneID" id="844922"/>
<keyword evidence="1" id="KW-0472">Membrane</keyword>
<dbReference type="Gramene" id="CMV146CT">
    <property type="protein sequence ID" value="CMV146CT"/>
    <property type="gene ID" value="CMV146C"/>
</dbReference>
<dbReference type="EMBL" id="AB002583">
    <property type="protein sequence ID" value="BAC76214.1"/>
    <property type="molecule type" value="Genomic_DNA"/>
</dbReference>
<dbReference type="HOGENOM" id="CLU_3176124_0_0_1"/>
<evidence type="ECO:0000313" key="2">
    <source>
        <dbReference type="EMBL" id="BAC76214.1"/>
    </source>
</evidence>
<dbReference type="RefSeq" id="NP_849052.1">
    <property type="nucleotide sequence ID" value="NC_004799.1"/>
</dbReference>